<feature type="non-terminal residue" evidence="2">
    <location>
        <position position="62"/>
    </location>
</feature>
<feature type="region of interest" description="Disordered" evidence="1">
    <location>
        <begin position="1"/>
        <end position="27"/>
    </location>
</feature>
<dbReference type="AlphaFoldDB" id="A0A6J4LL07"/>
<evidence type="ECO:0000256" key="1">
    <source>
        <dbReference type="SAM" id="MobiDB-lite"/>
    </source>
</evidence>
<evidence type="ECO:0000313" key="2">
    <source>
        <dbReference type="EMBL" id="CAA9335175.1"/>
    </source>
</evidence>
<organism evidence="2">
    <name type="scientific">uncultured Nocardioidaceae bacterium</name>
    <dbReference type="NCBI Taxonomy" id="253824"/>
    <lineage>
        <taxon>Bacteria</taxon>
        <taxon>Bacillati</taxon>
        <taxon>Actinomycetota</taxon>
        <taxon>Actinomycetes</taxon>
        <taxon>Propionibacteriales</taxon>
        <taxon>Nocardioidaceae</taxon>
        <taxon>environmental samples</taxon>
    </lineage>
</organism>
<feature type="non-terminal residue" evidence="2">
    <location>
        <position position="1"/>
    </location>
</feature>
<gene>
    <name evidence="2" type="ORF">AVDCRST_MAG24-1002</name>
</gene>
<dbReference type="EMBL" id="CADCUF010000157">
    <property type="protein sequence ID" value="CAA9335175.1"/>
    <property type="molecule type" value="Genomic_DNA"/>
</dbReference>
<proteinExistence type="predicted"/>
<accession>A0A6J4LL07</accession>
<sequence>ASSSTGASRCPGSSAGPGGDRRTADRHARALRGVVAATVVGRGGCAADSTPGSHVAAREVVL</sequence>
<reference evidence="2" key="1">
    <citation type="submission" date="2020-02" db="EMBL/GenBank/DDBJ databases">
        <authorList>
            <person name="Meier V. D."/>
        </authorList>
    </citation>
    <scope>NUCLEOTIDE SEQUENCE</scope>
    <source>
        <strain evidence="2">AVDCRST_MAG24</strain>
    </source>
</reference>
<protein>
    <submittedName>
        <fullName evidence="2">Uncharacterized protein</fullName>
    </submittedName>
</protein>
<name>A0A6J4LL07_9ACTN</name>